<dbReference type="PANTHER" id="PTHR43555">
    <property type="entry name" value="PHOSPHORIBOSYLFORMYLGLYCINAMIDINE SYNTHASE SUBUNIT PURL"/>
    <property type="match status" value="1"/>
</dbReference>
<evidence type="ECO:0000313" key="2">
    <source>
        <dbReference type="EMBL" id="GAJ19808.1"/>
    </source>
</evidence>
<dbReference type="GO" id="GO:0004642">
    <property type="term" value="F:phosphoribosylformylglycinamidine synthase activity"/>
    <property type="evidence" value="ECO:0007669"/>
    <property type="project" value="InterPro"/>
</dbReference>
<dbReference type="Pfam" id="PF02769">
    <property type="entry name" value="AIRS_C"/>
    <property type="match status" value="1"/>
</dbReference>
<sequence length="182" mass="20345">GEMAEETGVRVYLDKVPLKYTGLSYDEIWISESQERMALAVPPEHIEELMSLFASEDVEAAVIGEFTNDRRLKLFYQDNLVCDLGMEFLHKGLPQVKTEAVWQQPQHAEPDFSCPSDLTEALLRILGSWNVCSKEWVIRQYDHEVQGGSVLKPLVGKDNDGPGDAAITRPLLDSEVGVIVAN</sequence>
<feature type="non-terminal residue" evidence="2">
    <location>
        <position position="182"/>
    </location>
</feature>
<dbReference type="InterPro" id="IPR036676">
    <property type="entry name" value="PurM-like_C_sf"/>
</dbReference>
<comment type="caution">
    <text evidence="2">The sequence shown here is derived from an EMBL/GenBank/DDBJ whole genome shotgun (WGS) entry which is preliminary data.</text>
</comment>
<dbReference type="AlphaFoldDB" id="X1UQQ2"/>
<accession>X1UQQ2</accession>
<dbReference type="PANTHER" id="PTHR43555:SF1">
    <property type="entry name" value="PHOSPHORIBOSYLFORMYLGLYCINAMIDINE SYNTHASE SUBUNIT PURL"/>
    <property type="match status" value="1"/>
</dbReference>
<dbReference type="GO" id="GO:0006189">
    <property type="term" value="P:'de novo' IMP biosynthetic process"/>
    <property type="evidence" value="ECO:0007669"/>
    <property type="project" value="InterPro"/>
</dbReference>
<proteinExistence type="predicted"/>
<dbReference type="SUPFAM" id="SSF56042">
    <property type="entry name" value="PurM C-terminal domain-like"/>
    <property type="match status" value="1"/>
</dbReference>
<evidence type="ECO:0000259" key="1">
    <source>
        <dbReference type="Pfam" id="PF02769"/>
    </source>
</evidence>
<organism evidence="2">
    <name type="scientific">marine sediment metagenome</name>
    <dbReference type="NCBI Taxonomy" id="412755"/>
    <lineage>
        <taxon>unclassified sequences</taxon>
        <taxon>metagenomes</taxon>
        <taxon>ecological metagenomes</taxon>
    </lineage>
</organism>
<gene>
    <name evidence="2" type="ORF">S12H4_58500</name>
</gene>
<dbReference type="InterPro" id="IPR010918">
    <property type="entry name" value="PurM-like_C_dom"/>
</dbReference>
<dbReference type="EMBL" id="BARW01038014">
    <property type="protein sequence ID" value="GAJ19808.1"/>
    <property type="molecule type" value="Genomic_DNA"/>
</dbReference>
<dbReference type="Gene3D" id="3.90.650.10">
    <property type="entry name" value="PurM-like C-terminal domain"/>
    <property type="match status" value="1"/>
</dbReference>
<reference evidence="2" key="1">
    <citation type="journal article" date="2014" name="Front. Microbiol.">
        <title>High frequency of phylogenetically diverse reductive dehalogenase-homologous genes in deep subseafloor sedimentary metagenomes.</title>
        <authorList>
            <person name="Kawai M."/>
            <person name="Futagami T."/>
            <person name="Toyoda A."/>
            <person name="Takaki Y."/>
            <person name="Nishi S."/>
            <person name="Hori S."/>
            <person name="Arai W."/>
            <person name="Tsubouchi T."/>
            <person name="Morono Y."/>
            <person name="Uchiyama I."/>
            <person name="Ito T."/>
            <person name="Fujiyama A."/>
            <person name="Inagaki F."/>
            <person name="Takami H."/>
        </authorList>
    </citation>
    <scope>NUCLEOTIDE SEQUENCE</scope>
    <source>
        <strain evidence="2">Expedition CK06-06</strain>
    </source>
</reference>
<name>X1UQQ2_9ZZZZ</name>
<dbReference type="InterPro" id="IPR036921">
    <property type="entry name" value="PurM-like_N_sf"/>
</dbReference>
<dbReference type="Gene3D" id="3.30.1330.10">
    <property type="entry name" value="PurM-like, N-terminal domain"/>
    <property type="match status" value="1"/>
</dbReference>
<protein>
    <recommendedName>
        <fullName evidence="1">PurM-like C-terminal domain-containing protein</fullName>
    </recommendedName>
</protein>
<feature type="domain" description="PurM-like C-terminal" evidence="1">
    <location>
        <begin position="2"/>
        <end position="76"/>
    </location>
</feature>
<feature type="non-terminal residue" evidence="2">
    <location>
        <position position="1"/>
    </location>
</feature>
<dbReference type="InterPro" id="IPR010074">
    <property type="entry name" value="PRibForGlyAmidine_synth_PurL"/>
</dbReference>